<comment type="similarity">
    <text evidence="2 6">Belongs to the peroxisomal membrane protein PXMP2/4 family.</text>
</comment>
<accession>A0AAN9GN17</accession>
<evidence type="ECO:0000256" key="2">
    <source>
        <dbReference type="ARBA" id="ARBA00006824"/>
    </source>
</evidence>
<gene>
    <name evidence="7" type="ORF">V1264_000041</name>
</gene>
<dbReference type="Pfam" id="PF04117">
    <property type="entry name" value="Mpv17_PMP22"/>
    <property type="match status" value="1"/>
</dbReference>
<dbReference type="PANTHER" id="PTHR11266:SF8">
    <property type="entry name" value="MPV17-LIKE PROTEIN 2"/>
    <property type="match status" value="1"/>
</dbReference>
<protein>
    <recommendedName>
        <fullName evidence="9">Mpv17-like protein 2</fullName>
    </recommendedName>
</protein>
<dbReference type="EMBL" id="JBAMIC010000001">
    <property type="protein sequence ID" value="KAK7113881.1"/>
    <property type="molecule type" value="Genomic_DNA"/>
</dbReference>
<proteinExistence type="inferred from homology"/>
<dbReference type="AlphaFoldDB" id="A0AAN9GN17"/>
<dbReference type="InterPro" id="IPR007248">
    <property type="entry name" value="Mpv17_PMP22"/>
</dbReference>
<dbReference type="GO" id="GO:0005739">
    <property type="term" value="C:mitochondrion"/>
    <property type="evidence" value="ECO:0007669"/>
    <property type="project" value="TreeGrafter"/>
</dbReference>
<keyword evidence="4 6" id="KW-1133">Transmembrane helix</keyword>
<organism evidence="7 8">
    <name type="scientific">Littorina saxatilis</name>
    <dbReference type="NCBI Taxonomy" id="31220"/>
    <lineage>
        <taxon>Eukaryota</taxon>
        <taxon>Metazoa</taxon>
        <taxon>Spiralia</taxon>
        <taxon>Lophotrochozoa</taxon>
        <taxon>Mollusca</taxon>
        <taxon>Gastropoda</taxon>
        <taxon>Caenogastropoda</taxon>
        <taxon>Littorinimorpha</taxon>
        <taxon>Littorinoidea</taxon>
        <taxon>Littorinidae</taxon>
        <taxon>Littorina</taxon>
    </lineage>
</organism>
<evidence type="ECO:0000256" key="3">
    <source>
        <dbReference type="ARBA" id="ARBA00022692"/>
    </source>
</evidence>
<reference evidence="7 8" key="1">
    <citation type="submission" date="2024-02" db="EMBL/GenBank/DDBJ databases">
        <title>Chromosome-scale genome assembly of the rough periwinkle Littorina saxatilis.</title>
        <authorList>
            <person name="De Jode A."/>
            <person name="Faria R."/>
            <person name="Formenti G."/>
            <person name="Sims Y."/>
            <person name="Smith T.P."/>
            <person name="Tracey A."/>
            <person name="Wood J.M.D."/>
            <person name="Zagrodzka Z.B."/>
            <person name="Johannesson K."/>
            <person name="Butlin R.K."/>
            <person name="Leder E.H."/>
        </authorList>
    </citation>
    <scope>NUCLEOTIDE SEQUENCE [LARGE SCALE GENOMIC DNA]</scope>
    <source>
        <strain evidence="7">Snail1</strain>
        <tissue evidence="7">Muscle</tissue>
    </source>
</reference>
<feature type="transmembrane region" description="Helical" evidence="6">
    <location>
        <begin position="108"/>
        <end position="127"/>
    </location>
</feature>
<evidence type="ECO:0000256" key="5">
    <source>
        <dbReference type="ARBA" id="ARBA00023136"/>
    </source>
</evidence>
<comment type="caution">
    <text evidence="7">The sequence shown here is derived from an EMBL/GenBank/DDBJ whole genome shotgun (WGS) entry which is preliminary data.</text>
</comment>
<evidence type="ECO:0008006" key="9">
    <source>
        <dbReference type="Google" id="ProtNLM"/>
    </source>
</evidence>
<feature type="transmembrane region" description="Helical" evidence="6">
    <location>
        <begin position="69"/>
        <end position="88"/>
    </location>
</feature>
<dbReference type="GO" id="GO:0016020">
    <property type="term" value="C:membrane"/>
    <property type="evidence" value="ECO:0007669"/>
    <property type="project" value="UniProtKB-SubCell"/>
</dbReference>
<dbReference type="PANTHER" id="PTHR11266">
    <property type="entry name" value="PEROXISOMAL MEMBRANE PROTEIN 2, PXMP2 MPV17"/>
    <property type="match status" value="1"/>
</dbReference>
<dbReference type="GO" id="GO:0061668">
    <property type="term" value="P:mitochondrial ribosome assembly"/>
    <property type="evidence" value="ECO:0007669"/>
    <property type="project" value="TreeGrafter"/>
</dbReference>
<name>A0AAN9GN17_9CAEN</name>
<dbReference type="Proteomes" id="UP001374579">
    <property type="component" value="Unassembled WGS sequence"/>
</dbReference>
<evidence type="ECO:0000313" key="8">
    <source>
        <dbReference type="Proteomes" id="UP001374579"/>
    </source>
</evidence>
<sequence>MSLGTLRVAVHPLLKSLATTSKKLFSPKLLLYTNTSLTVSLSITGDILQQWYQAKTKRKDVGWDKLRTLRMAGTGLLIGPLVHFWYIFLDRWLPGRTFGTLCKKIALDQLVCSPFYVSLFILSLGVMEKKNWADIKKDFADKGSVLYVAEWVVWPPAQVFNFYFLPTRYRVLYDNSISMVFDTFWSYVWYEMGCDTDGETDTIGHLEYHDLKQTENMCNFSTADHLTQETKYSKELSSVKNNKSHETC</sequence>
<keyword evidence="3 6" id="KW-0812">Transmembrane</keyword>
<comment type="subcellular location">
    <subcellularLocation>
        <location evidence="1">Membrane</location>
        <topology evidence="1">Multi-pass membrane protein</topology>
    </subcellularLocation>
</comment>
<evidence type="ECO:0000256" key="6">
    <source>
        <dbReference type="RuleBase" id="RU363053"/>
    </source>
</evidence>
<keyword evidence="8" id="KW-1185">Reference proteome</keyword>
<evidence type="ECO:0000313" key="7">
    <source>
        <dbReference type="EMBL" id="KAK7113881.1"/>
    </source>
</evidence>
<keyword evidence="5 6" id="KW-0472">Membrane</keyword>
<evidence type="ECO:0000256" key="1">
    <source>
        <dbReference type="ARBA" id="ARBA00004141"/>
    </source>
</evidence>
<evidence type="ECO:0000256" key="4">
    <source>
        <dbReference type="ARBA" id="ARBA00022989"/>
    </source>
</evidence>